<dbReference type="InterPro" id="IPR000719">
    <property type="entry name" value="Prot_kinase_dom"/>
</dbReference>
<evidence type="ECO:0000313" key="4">
    <source>
        <dbReference type="Proteomes" id="UP001432322"/>
    </source>
</evidence>
<dbReference type="SUPFAM" id="SSF56112">
    <property type="entry name" value="Protein kinase-like (PK-like)"/>
    <property type="match status" value="1"/>
</dbReference>
<dbReference type="EMBL" id="BTSY01000004">
    <property type="protein sequence ID" value="GMT21972.1"/>
    <property type="molecule type" value="Genomic_DNA"/>
</dbReference>
<feature type="region of interest" description="Disordered" evidence="1">
    <location>
        <begin position="209"/>
        <end position="405"/>
    </location>
</feature>
<organism evidence="3 4">
    <name type="scientific">Pristionchus fissidentatus</name>
    <dbReference type="NCBI Taxonomy" id="1538716"/>
    <lineage>
        <taxon>Eukaryota</taxon>
        <taxon>Metazoa</taxon>
        <taxon>Ecdysozoa</taxon>
        <taxon>Nematoda</taxon>
        <taxon>Chromadorea</taxon>
        <taxon>Rhabditida</taxon>
        <taxon>Rhabditina</taxon>
        <taxon>Diplogasteromorpha</taxon>
        <taxon>Diplogasteroidea</taxon>
        <taxon>Neodiplogasteridae</taxon>
        <taxon>Pristionchus</taxon>
    </lineage>
</organism>
<gene>
    <name evidence="3" type="ORF">PFISCL1PPCAC_13269</name>
</gene>
<feature type="compositionally biased region" description="Basic and acidic residues" evidence="1">
    <location>
        <begin position="379"/>
        <end position="390"/>
    </location>
</feature>
<dbReference type="Gene3D" id="1.10.510.10">
    <property type="entry name" value="Transferase(Phosphotransferase) domain 1"/>
    <property type="match status" value="1"/>
</dbReference>
<feature type="compositionally biased region" description="Basic and acidic residues" evidence="1">
    <location>
        <begin position="284"/>
        <end position="293"/>
    </location>
</feature>
<comment type="caution">
    <text evidence="3">The sequence shown here is derived from an EMBL/GenBank/DDBJ whole genome shotgun (WGS) entry which is preliminary data.</text>
</comment>
<proteinExistence type="predicted"/>
<feature type="compositionally biased region" description="Basic residues" evidence="1">
    <location>
        <begin position="328"/>
        <end position="339"/>
    </location>
</feature>
<accession>A0AAV5VVG9</accession>
<protein>
    <recommendedName>
        <fullName evidence="2">Protein kinase domain-containing protein</fullName>
    </recommendedName>
</protein>
<dbReference type="AlphaFoldDB" id="A0AAV5VVG9"/>
<feature type="compositionally biased region" description="Basic and acidic residues" evidence="1">
    <location>
        <begin position="237"/>
        <end position="261"/>
    </location>
</feature>
<name>A0AAV5VVG9_9BILA</name>
<dbReference type="Proteomes" id="UP001432322">
    <property type="component" value="Unassembled WGS sequence"/>
</dbReference>
<dbReference type="PANTHER" id="PTHR11909">
    <property type="entry name" value="CASEIN KINASE-RELATED"/>
    <property type="match status" value="1"/>
</dbReference>
<feature type="compositionally biased region" description="Basic residues" evidence="1">
    <location>
        <begin position="349"/>
        <end position="378"/>
    </location>
</feature>
<dbReference type="GO" id="GO:0005524">
    <property type="term" value="F:ATP binding"/>
    <property type="evidence" value="ECO:0007669"/>
    <property type="project" value="InterPro"/>
</dbReference>
<evidence type="ECO:0000313" key="3">
    <source>
        <dbReference type="EMBL" id="GMT21972.1"/>
    </source>
</evidence>
<evidence type="ECO:0000259" key="2">
    <source>
        <dbReference type="PROSITE" id="PS50011"/>
    </source>
</evidence>
<feature type="compositionally biased region" description="Acidic residues" evidence="1">
    <location>
        <begin position="305"/>
        <end position="325"/>
    </location>
</feature>
<dbReference type="GO" id="GO:0004672">
    <property type="term" value="F:protein kinase activity"/>
    <property type="evidence" value="ECO:0007669"/>
    <property type="project" value="InterPro"/>
</dbReference>
<dbReference type="InterPro" id="IPR050235">
    <property type="entry name" value="CK1_Ser-Thr_kinase"/>
</dbReference>
<dbReference type="InterPro" id="IPR011009">
    <property type="entry name" value="Kinase-like_dom_sf"/>
</dbReference>
<dbReference type="PROSITE" id="PS50011">
    <property type="entry name" value="PROTEIN_KINASE_DOM"/>
    <property type="match status" value="1"/>
</dbReference>
<feature type="compositionally biased region" description="Basic and acidic residues" evidence="1">
    <location>
        <begin position="219"/>
        <end position="229"/>
    </location>
</feature>
<evidence type="ECO:0000256" key="1">
    <source>
        <dbReference type="SAM" id="MobiDB-lite"/>
    </source>
</evidence>
<feature type="domain" description="Protein kinase" evidence="2">
    <location>
        <begin position="1"/>
        <end position="198"/>
    </location>
</feature>
<sequence length="405" mass="48410">MDLIHCSLHVIYNGLLGGKMSRSSTIKIGRQTLEAVAALHECGWIHRDIKPDNFGVGRPPKDNVIFMLDFGIAKNYLDEKGQHRVPRARVPYLGTSSYASRNNLDDREQSRLDDYEVWCYMMIEFFKSGQFPWHRAQTKQQNIDMKNAFMTAPETSGLQMPKRFADIVKLVNRMKYSDVGDVKTINLLLDEIVRDEKIDESLPFDWIGKTMPETEEERDESRKDDDAEKRKRRPSKERKQEEKRDERESVEERKKRLERQLVKVYTTGNFPTDIGRKERKRRSRDCTRDDDDRRRRRRRTTRETGEEDDYDEDSEGDYDSEEEEEERHRRRSKNRRRTRSSVADDEPRRKRGGRRRNSRDKVDRRRSRTPHGRRRKTSKEKSGGSKVEKYGRRKRRSRERDEEFA</sequence>
<dbReference type="Pfam" id="PF00069">
    <property type="entry name" value="Pkinase"/>
    <property type="match status" value="1"/>
</dbReference>
<keyword evidence="4" id="KW-1185">Reference proteome</keyword>
<feature type="non-terminal residue" evidence="3">
    <location>
        <position position="405"/>
    </location>
</feature>
<reference evidence="3" key="1">
    <citation type="submission" date="2023-10" db="EMBL/GenBank/DDBJ databases">
        <title>Genome assembly of Pristionchus species.</title>
        <authorList>
            <person name="Yoshida K."/>
            <person name="Sommer R.J."/>
        </authorList>
    </citation>
    <scope>NUCLEOTIDE SEQUENCE</scope>
    <source>
        <strain evidence="3">RS5133</strain>
    </source>
</reference>